<reference evidence="1 2" key="1">
    <citation type="submission" date="2020-04" db="EMBL/GenBank/DDBJ databases">
        <title>Perkinsus olseni comparative genomics.</title>
        <authorList>
            <person name="Bogema D.R."/>
        </authorList>
    </citation>
    <scope>NUCLEOTIDE SEQUENCE [LARGE SCALE GENOMIC DNA]</scope>
    <source>
        <strain evidence="1">ATCC PRA-179</strain>
    </source>
</reference>
<dbReference type="Proteomes" id="UP000570595">
    <property type="component" value="Unassembled WGS sequence"/>
</dbReference>
<dbReference type="EMBL" id="JABAHT010000528">
    <property type="protein sequence ID" value="KAF4654535.1"/>
    <property type="molecule type" value="Genomic_DNA"/>
</dbReference>
<evidence type="ECO:0000313" key="1">
    <source>
        <dbReference type="EMBL" id="KAF4654535.1"/>
    </source>
</evidence>
<organism evidence="1 2">
    <name type="scientific">Perkinsus olseni</name>
    <name type="common">Perkinsus atlanticus</name>
    <dbReference type="NCBI Taxonomy" id="32597"/>
    <lineage>
        <taxon>Eukaryota</taxon>
        <taxon>Sar</taxon>
        <taxon>Alveolata</taxon>
        <taxon>Perkinsozoa</taxon>
        <taxon>Perkinsea</taxon>
        <taxon>Perkinsida</taxon>
        <taxon>Perkinsidae</taxon>
        <taxon>Perkinsus</taxon>
    </lineage>
</organism>
<protein>
    <submittedName>
        <fullName evidence="1">Uncharacterized protein</fullName>
    </submittedName>
</protein>
<gene>
    <name evidence="1" type="ORF">FOZ61_008198</name>
</gene>
<comment type="caution">
    <text evidence="1">The sequence shown here is derived from an EMBL/GenBank/DDBJ whole genome shotgun (WGS) entry which is preliminary data.</text>
</comment>
<accession>A0A7J6L5Q3</accession>
<evidence type="ECO:0000313" key="2">
    <source>
        <dbReference type="Proteomes" id="UP000570595"/>
    </source>
</evidence>
<dbReference type="AlphaFoldDB" id="A0A7J6L5Q3"/>
<sequence>MGALFSDEHESTIETVVANETTEVSEPDHGGIVLDRRYRGLVAAEGDEEGVLPIQKTITLLTKKLVAVWARNALE</sequence>
<name>A0A7J6L5Q3_PEROL</name>
<proteinExistence type="predicted"/>